<dbReference type="InterPro" id="IPR036390">
    <property type="entry name" value="WH_DNA-bd_sf"/>
</dbReference>
<dbReference type="Proteomes" id="UP000287171">
    <property type="component" value="Unassembled WGS sequence"/>
</dbReference>
<sequence>MSGIQPSRENKPFEEMASLDKLIHEPARLAIMTALATCSSADFTFLLQLTGLSKGNLSSHLSKLEQAGLVQIEKRFIGKTPNTLISLTPQGQEAIERHWQLLDKLRPDTF</sequence>
<dbReference type="PANTHER" id="PTHR37318:SF1">
    <property type="entry name" value="BSL7504 PROTEIN"/>
    <property type="match status" value="1"/>
</dbReference>
<comment type="caution">
    <text evidence="2">The sequence shown here is derived from an EMBL/GenBank/DDBJ whole genome shotgun (WGS) entry which is preliminary data.</text>
</comment>
<evidence type="ECO:0000313" key="3">
    <source>
        <dbReference type="Proteomes" id="UP000287171"/>
    </source>
</evidence>
<name>A0A402BET2_9CHLR</name>
<dbReference type="EMBL" id="BIFT01000002">
    <property type="protein sequence ID" value="GCE29941.1"/>
    <property type="molecule type" value="Genomic_DNA"/>
</dbReference>
<accession>A0A402BET2</accession>
<dbReference type="CDD" id="cd00090">
    <property type="entry name" value="HTH_ARSR"/>
    <property type="match status" value="1"/>
</dbReference>
<evidence type="ECO:0000259" key="1">
    <source>
        <dbReference type="Pfam" id="PF13601"/>
    </source>
</evidence>
<proteinExistence type="predicted"/>
<dbReference type="Gene3D" id="1.10.10.10">
    <property type="entry name" value="Winged helix-like DNA-binding domain superfamily/Winged helix DNA-binding domain"/>
    <property type="match status" value="1"/>
</dbReference>
<dbReference type="InterPro" id="IPR011991">
    <property type="entry name" value="ArsR-like_HTH"/>
</dbReference>
<dbReference type="SUPFAM" id="SSF46785">
    <property type="entry name" value="Winged helix' DNA-binding domain"/>
    <property type="match status" value="1"/>
</dbReference>
<gene>
    <name evidence="2" type="ORF">KDA_54250</name>
</gene>
<dbReference type="Pfam" id="PF13601">
    <property type="entry name" value="HTH_34"/>
    <property type="match status" value="1"/>
</dbReference>
<dbReference type="InterPro" id="IPR027395">
    <property type="entry name" value="WH_DNA-bd_dom"/>
</dbReference>
<dbReference type="PANTHER" id="PTHR37318">
    <property type="entry name" value="BSL7504 PROTEIN"/>
    <property type="match status" value="1"/>
</dbReference>
<reference evidence="3" key="1">
    <citation type="submission" date="2018-12" db="EMBL/GenBank/DDBJ databases">
        <title>Tengunoibacter tsumagoiensis gen. nov., sp. nov., Dictyobacter kobayashii sp. nov., D. alpinus sp. nov., and D. joshuensis sp. nov. and description of Dictyobacteraceae fam. nov. within the order Ktedonobacterales isolated from Tengu-no-mugimeshi.</title>
        <authorList>
            <person name="Wang C.M."/>
            <person name="Zheng Y."/>
            <person name="Sakai Y."/>
            <person name="Toyoda A."/>
            <person name="Minakuchi Y."/>
            <person name="Abe K."/>
            <person name="Yokota A."/>
            <person name="Yabe S."/>
        </authorList>
    </citation>
    <scope>NUCLEOTIDE SEQUENCE [LARGE SCALE GENOMIC DNA]</scope>
    <source>
        <strain evidence="3">Uno16</strain>
    </source>
</reference>
<protein>
    <submittedName>
        <fullName evidence="2">Transcriptional regulator</fullName>
    </submittedName>
</protein>
<evidence type="ECO:0000313" key="2">
    <source>
        <dbReference type="EMBL" id="GCE29941.1"/>
    </source>
</evidence>
<feature type="domain" description="Winged helix DNA-binding" evidence="1">
    <location>
        <begin position="28"/>
        <end position="104"/>
    </location>
</feature>
<keyword evidence="3" id="KW-1185">Reference proteome</keyword>
<dbReference type="InterPro" id="IPR036388">
    <property type="entry name" value="WH-like_DNA-bd_sf"/>
</dbReference>
<dbReference type="AlphaFoldDB" id="A0A402BET2"/>
<organism evidence="2 3">
    <name type="scientific">Dictyobacter alpinus</name>
    <dbReference type="NCBI Taxonomy" id="2014873"/>
    <lineage>
        <taxon>Bacteria</taxon>
        <taxon>Bacillati</taxon>
        <taxon>Chloroflexota</taxon>
        <taxon>Ktedonobacteria</taxon>
        <taxon>Ktedonobacterales</taxon>
        <taxon>Dictyobacteraceae</taxon>
        <taxon>Dictyobacter</taxon>
    </lineage>
</organism>